<keyword evidence="3" id="KW-1185">Reference proteome</keyword>
<evidence type="ECO:0000313" key="3">
    <source>
        <dbReference type="Proteomes" id="UP000245910"/>
    </source>
</evidence>
<protein>
    <submittedName>
        <fullName evidence="2">Uncharacterized protein</fullName>
    </submittedName>
</protein>
<evidence type="ECO:0000313" key="2">
    <source>
        <dbReference type="EMBL" id="CEI61794.1"/>
    </source>
</evidence>
<dbReference type="AlphaFoldDB" id="A0A2L2SVW1"/>
<accession>A0A2L2SVW1</accession>
<reference evidence="3" key="1">
    <citation type="submission" date="2014-10" db="EMBL/GenBank/DDBJ databases">
        <authorList>
            <person name="King R."/>
        </authorList>
    </citation>
    <scope>NUCLEOTIDE SEQUENCE [LARGE SCALE GENOMIC DNA]</scope>
    <source>
        <strain evidence="3">A3/5</strain>
    </source>
</reference>
<feature type="region of interest" description="Disordered" evidence="1">
    <location>
        <begin position="1"/>
        <end position="57"/>
    </location>
</feature>
<name>A0A2L2SVW1_9HYPO</name>
<feature type="compositionally biased region" description="Polar residues" evidence="1">
    <location>
        <begin position="19"/>
        <end position="31"/>
    </location>
</feature>
<evidence type="ECO:0000256" key="1">
    <source>
        <dbReference type="SAM" id="MobiDB-lite"/>
    </source>
</evidence>
<dbReference type="EMBL" id="LN649230">
    <property type="protein sequence ID" value="CEI61794.1"/>
    <property type="molecule type" value="Genomic_DNA"/>
</dbReference>
<sequence length="68" mass="7534">MQRLTSRAQVSGHGLETIDLSSPRTEQATQRNNDKRPTSDTDQVFVPAQGDLTEDNNEVMVESLPLHA</sequence>
<dbReference type="Proteomes" id="UP000245910">
    <property type="component" value="Chromosome II"/>
</dbReference>
<proteinExistence type="predicted"/>
<organism evidence="2 3">
    <name type="scientific">Fusarium venenatum</name>
    <dbReference type="NCBI Taxonomy" id="56646"/>
    <lineage>
        <taxon>Eukaryota</taxon>
        <taxon>Fungi</taxon>
        <taxon>Dikarya</taxon>
        <taxon>Ascomycota</taxon>
        <taxon>Pezizomycotina</taxon>
        <taxon>Sordariomycetes</taxon>
        <taxon>Hypocreomycetidae</taxon>
        <taxon>Hypocreales</taxon>
        <taxon>Nectriaceae</taxon>
        <taxon>Fusarium</taxon>
    </lineage>
</organism>